<dbReference type="Pfam" id="PF12412">
    <property type="entry name" value="DUF3667"/>
    <property type="match status" value="1"/>
</dbReference>
<keyword evidence="4" id="KW-1185">Reference proteome</keyword>
<dbReference type="OrthoDB" id="7446256at2"/>
<reference evidence="3 4" key="1">
    <citation type="submission" date="2019-04" db="EMBL/GenBank/DDBJ databases">
        <authorList>
            <person name="Feng G."/>
            <person name="Zhang J."/>
            <person name="Zhu H."/>
        </authorList>
    </citation>
    <scope>NUCLEOTIDE SEQUENCE [LARGE SCALE GENOMIC DNA]</scope>
    <source>
        <strain evidence="3 4">JCM 31653</strain>
    </source>
</reference>
<evidence type="ECO:0000256" key="2">
    <source>
        <dbReference type="SAM" id="Phobius"/>
    </source>
</evidence>
<evidence type="ECO:0000256" key="1">
    <source>
        <dbReference type="SAM" id="MobiDB-lite"/>
    </source>
</evidence>
<feature type="transmembrane region" description="Helical" evidence="2">
    <location>
        <begin position="189"/>
        <end position="212"/>
    </location>
</feature>
<feature type="transmembrane region" description="Helical" evidence="2">
    <location>
        <begin position="110"/>
        <end position="129"/>
    </location>
</feature>
<organism evidence="3 4">
    <name type="scientific">Hymenobacter aquaticus</name>
    <dbReference type="NCBI Taxonomy" id="1867101"/>
    <lineage>
        <taxon>Bacteria</taxon>
        <taxon>Pseudomonadati</taxon>
        <taxon>Bacteroidota</taxon>
        <taxon>Cytophagia</taxon>
        <taxon>Cytophagales</taxon>
        <taxon>Hymenobacteraceae</taxon>
        <taxon>Hymenobacter</taxon>
    </lineage>
</organism>
<feature type="transmembrane region" description="Helical" evidence="2">
    <location>
        <begin position="159"/>
        <end position="177"/>
    </location>
</feature>
<feature type="region of interest" description="Disordered" evidence="1">
    <location>
        <begin position="293"/>
        <end position="312"/>
    </location>
</feature>
<feature type="transmembrane region" description="Helical" evidence="2">
    <location>
        <begin position="218"/>
        <end position="235"/>
    </location>
</feature>
<name>A0A4Z0Q102_9BACT</name>
<comment type="caution">
    <text evidence="3">The sequence shown here is derived from an EMBL/GenBank/DDBJ whole genome shotgun (WGS) entry which is preliminary data.</text>
</comment>
<dbReference type="EMBL" id="SRLC01000001">
    <property type="protein sequence ID" value="TGE23718.1"/>
    <property type="molecule type" value="Genomic_DNA"/>
</dbReference>
<keyword evidence="2" id="KW-0812">Transmembrane</keyword>
<feature type="compositionally biased region" description="Low complexity" evidence="1">
    <location>
        <begin position="295"/>
        <end position="312"/>
    </location>
</feature>
<keyword evidence="2" id="KW-0472">Membrane</keyword>
<sequence length="312" mass="33802">MEITSPPTLAIDLALVGSGHGATGGHASGPGPATCLNCGTLVPERFCGHCGQDAHHTHRLTMAHMLHEVPHSIWHVDKGIVYSLRNLLLRPGATIRGYLAGQRKPHFPPLSLLLLVTGIYAFLSAVLHIDLTPPRDPAVPEAVWQMQKTSTALLAKYLSWYYVALVPIIAAFARLFLRLGGYNYAECLVMVAFVTGACNFLTLLAMPLTYVFSGTPQIQQVSFAVSALSLGYATWAYGSMLAHTGLSLAGRLLRGFFPFVLGIFLPPLLIGILWMSLQPDAVKKQIIEQQRRQRQAQTTAAPAPARPVAPAH</sequence>
<dbReference type="Proteomes" id="UP000297549">
    <property type="component" value="Unassembled WGS sequence"/>
</dbReference>
<protein>
    <submittedName>
        <fullName evidence="3">DUF3667 domain-containing protein</fullName>
    </submittedName>
</protein>
<dbReference type="InterPro" id="IPR022134">
    <property type="entry name" value="DUF3667"/>
</dbReference>
<proteinExistence type="predicted"/>
<dbReference type="AlphaFoldDB" id="A0A4Z0Q102"/>
<dbReference type="RefSeq" id="WP_135460635.1">
    <property type="nucleotide sequence ID" value="NZ_SRLC01000001.1"/>
</dbReference>
<gene>
    <name evidence="3" type="ORF">E5K00_00455</name>
</gene>
<evidence type="ECO:0000313" key="4">
    <source>
        <dbReference type="Proteomes" id="UP000297549"/>
    </source>
</evidence>
<keyword evidence="2" id="KW-1133">Transmembrane helix</keyword>
<accession>A0A4Z0Q102</accession>
<evidence type="ECO:0000313" key="3">
    <source>
        <dbReference type="EMBL" id="TGE23718.1"/>
    </source>
</evidence>
<feature type="transmembrane region" description="Helical" evidence="2">
    <location>
        <begin position="256"/>
        <end position="277"/>
    </location>
</feature>